<dbReference type="AlphaFoldDB" id="A0A382WJ87"/>
<keyword evidence="2" id="KW-0802">TPR repeat</keyword>
<dbReference type="PROSITE" id="PS50005">
    <property type="entry name" value="TPR"/>
    <property type="match status" value="2"/>
</dbReference>
<dbReference type="Pfam" id="PF07719">
    <property type="entry name" value="TPR_2"/>
    <property type="match status" value="1"/>
</dbReference>
<dbReference type="InterPro" id="IPR019734">
    <property type="entry name" value="TPR_rpt"/>
</dbReference>
<dbReference type="InterPro" id="IPR013105">
    <property type="entry name" value="TPR_2"/>
</dbReference>
<dbReference type="PANTHER" id="PTHR44943:SF8">
    <property type="entry name" value="TPR REPEAT-CONTAINING PROTEIN MJ0263"/>
    <property type="match status" value="1"/>
</dbReference>
<keyword evidence="1" id="KW-0677">Repeat</keyword>
<evidence type="ECO:0000256" key="1">
    <source>
        <dbReference type="ARBA" id="ARBA00022737"/>
    </source>
</evidence>
<accession>A0A382WJ87</accession>
<name>A0A382WJ87_9ZZZZ</name>
<dbReference type="Gene3D" id="1.25.40.10">
    <property type="entry name" value="Tetratricopeptide repeat domain"/>
    <property type="match status" value="1"/>
</dbReference>
<dbReference type="EMBL" id="UINC01160205">
    <property type="protein sequence ID" value="SVD58719.1"/>
    <property type="molecule type" value="Genomic_DNA"/>
</dbReference>
<organism evidence="3">
    <name type="scientific">marine metagenome</name>
    <dbReference type="NCBI Taxonomy" id="408172"/>
    <lineage>
        <taxon>unclassified sequences</taxon>
        <taxon>metagenomes</taxon>
        <taxon>ecological metagenomes</taxon>
    </lineage>
</organism>
<gene>
    <name evidence="3" type="ORF">METZ01_LOCUS411573</name>
</gene>
<feature type="non-terminal residue" evidence="3">
    <location>
        <position position="1"/>
    </location>
</feature>
<dbReference type="PANTHER" id="PTHR44943">
    <property type="entry name" value="CELLULOSE SYNTHASE OPERON PROTEIN C"/>
    <property type="match status" value="1"/>
</dbReference>
<evidence type="ECO:0000313" key="3">
    <source>
        <dbReference type="EMBL" id="SVD58719.1"/>
    </source>
</evidence>
<dbReference type="Pfam" id="PF12895">
    <property type="entry name" value="ANAPC3"/>
    <property type="match status" value="1"/>
</dbReference>
<dbReference type="SUPFAM" id="SSF48452">
    <property type="entry name" value="TPR-like"/>
    <property type="match status" value="1"/>
</dbReference>
<protein>
    <submittedName>
        <fullName evidence="3">Uncharacterized protein</fullName>
    </submittedName>
</protein>
<dbReference type="InterPro" id="IPR051685">
    <property type="entry name" value="Ycf3/AcsC/BcsC/TPR_MFPF"/>
</dbReference>
<proteinExistence type="predicted"/>
<dbReference type="InterPro" id="IPR011990">
    <property type="entry name" value="TPR-like_helical_dom_sf"/>
</dbReference>
<sequence>AQSLLSEAMALDPTDSRVYATLATAYNGDAIYGWRRPTSESHVKATELAEKAVELGKEDEYSHWILGIMLFRSKRHEEAIRRFETAIAINPNYSMALGWQGVTLVNVHKYAEGLPLIEKAIRLSPKDPSLAYYLTSIGLHHFVEERYDEAIEWAEKALHERPNFPLAHLHLAATHGMLGNLEEARAAYEQFDRLAPGSTIAAWIESAVFAYEKDAALYGEGLRRAGMPEE</sequence>
<reference evidence="3" key="1">
    <citation type="submission" date="2018-05" db="EMBL/GenBank/DDBJ databases">
        <authorList>
            <person name="Lanie J.A."/>
            <person name="Ng W.-L."/>
            <person name="Kazmierczak K.M."/>
            <person name="Andrzejewski T.M."/>
            <person name="Davidsen T.M."/>
            <person name="Wayne K.J."/>
            <person name="Tettelin H."/>
            <person name="Glass J.I."/>
            <person name="Rusch D."/>
            <person name="Podicherti R."/>
            <person name="Tsui H.-C.T."/>
            <person name="Winkler M.E."/>
        </authorList>
    </citation>
    <scope>NUCLEOTIDE SEQUENCE</scope>
</reference>
<dbReference type="SMART" id="SM00028">
    <property type="entry name" value="TPR"/>
    <property type="match status" value="4"/>
</dbReference>
<evidence type="ECO:0000256" key="2">
    <source>
        <dbReference type="ARBA" id="ARBA00022803"/>
    </source>
</evidence>